<dbReference type="RefSeq" id="WP_059512722.1">
    <property type="nucleotide sequence ID" value="NZ_LOWA01000008.1"/>
</dbReference>
<name>A0A118DQK0_9BURK</name>
<evidence type="ECO:0000313" key="2">
    <source>
        <dbReference type="EMBL" id="KVE30034.1"/>
    </source>
</evidence>
<dbReference type="AlphaFoldDB" id="A0A118DQK0"/>
<comment type="caution">
    <text evidence="2">The sequence shown here is derived from an EMBL/GenBank/DDBJ whole genome shotgun (WGS) entry which is preliminary data.</text>
</comment>
<accession>A0A118DQK0</accession>
<gene>
    <name evidence="2" type="ORF">WS67_04015</name>
</gene>
<dbReference type="Proteomes" id="UP000062788">
    <property type="component" value="Unassembled WGS sequence"/>
</dbReference>
<dbReference type="EMBL" id="LOWA01000008">
    <property type="protein sequence ID" value="KVE30034.1"/>
    <property type="molecule type" value="Genomic_DNA"/>
</dbReference>
<reference evidence="2 3" key="1">
    <citation type="submission" date="2015-11" db="EMBL/GenBank/DDBJ databases">
        <title>Expanding the genomic diversity of Burkholderia species for the development of highly accurate diagnostics.</title>
        <authorList>
            <person name="Sahl J."/>
            <person name="Keim P."/>
            <person name="Wagner D."/>
        </authorList>
    </citation>
    <scope>NUCLEOTIDE SEQUENCE [LARGE SCALE GENOMIC DNA]</scope>
    <source>
        <strain evidence="2 3">TSV85</strain>
    </source>
</reference>
<organism evidence="2 3">
    <name type="scientific">Burkholderia singularis</name>
    <dbReference type="NCBI Taxonomy" id="1503053"/>
    <lineage>
        <taxon>Bacteria</taxon>
        <taxon>Pseudomonadati</taxon>
        <taxon>Pseudomonadota</taxon>
        <taxon>Betaproteobacteria</taxon>
        <taxon>Burkholderiales</taxon>
        <taxon>Burkholderiaceae</taxon>
        <taxon>Burkholderia</taxon>
        <taxon>pseudomallei group</taxon>
    </lineage>
</organism>
<proteinExistence type="predicted"/>
<sequence length="74" mass="7846">MIDRRPNAMPNAARNAALPREPVRQPRLRCMPAYRAADAGACARAGAAAAIAKTAPGIDAAERACVIEWFRTVG</sequence>
<evidence type="ECO:0000256" key="1">
    <source>
        <dbReference type="SAM" id="MobiDB-lite"/>
    </source>
</evidence>
<protein>
    <submittedName>
        <fullName evidence="2">Uncharacterized protein</fullName>
    </submittedName>
</protein>
<evidence type="ECO:0000313" key="3">
    <source>
        <dbReference type="Proteomes" id="UP000062788"/>
    </source>
</evidence>
<feature type="compositionally biased region" description="Low complexity" evidence="1">
    <location>
        <begin position="7"/>
        <end position="20"/>
    </location>
</feature>
<feature type="region of interest" description="Disordered" evidence="1">
    <location>
        <begin position="1"/>
        <end position="20"/>
    </location>
</feature>
<keyword evidence="3" id="KW-1185">Reference proteome</keyword>